<feature type="region of interest" description="Disordered" evidence="1">
    <location>
        <begin position="1"/>
        <end position="95"/>
    </location>
</feature>
<gene>
    <name evidence="2" type="ORF">TIFTF001_017208</name>
</gene>
<feature type="compositionally biased region" description="Basic and acidic residues" evidence="1">
    <location>
        <begin position="41"/>
        <end position="58"/>
    </location>
</feature>
<dbReference type="AlphaFoldDB" id="A0AA88A958"/>
<feature type="compositionally biased region" description="Basic and acidic residues" evidence="1">
    <location>
        <begin position="71"/>
        <end position="95"/>
    </location>
</feature>
<dbReference type="Proteomes" id="UP001187192">
    <property type="component" value="Unassembled WGS sequence"/>
</dbReference>
<organism evidence="2 3">
    <name type="scientific">Ficus carica</name>
    <name type="common">Common fig</name>
    <dbReference type="NCBI Taxonomy" id="3494"/>
    <lineage>
        <taxon>Eukaryota</taxon>
        <taxon>Viridiplantae</taxon>
        <taxon>Streptophyta</taxon>
        <taxon>Embryophyta</taxon>
        <taxon>Tracheophyta</taxon>
        <taxon>Spermatophyta</taxon>
        <taxon>Magnoliopsida</taxon>
        <taxon>eudicotyledons</taxon>
        <taxon>Gunneridae</taxon>
        <taxon>Pentapetalae</taxon>
        <taxon>rosids</taxon>
        <taxon>fabids</taxon>
        <taxon>Rosales</taxon>
        <taxon>Moraceae</taxon>
        <taxon>Ficeae</taxon>
        <taxon>Ficus</taxon>
    </lineage>
</organism>
<evidence type="ECO:0000256" key="1">
    <source>
        <dbReference type="SAM" id="MobiDB-lite"/>
    </source>
</evidence>
<accession>A0AA88A958</accession>
<keyword evidence="3" id="KW-1185">Reference proteome</keyword>
<proteinExistence type="predicted"/>
<dbReference type="EMBL" id="BTGU01000027">
    <property type="protein sequence ID" value="GMN48035.1"/>
    <property type="molecule type" value="Genomic_DNA"/>
</dbReference>
<evidence type="ECO:0000313" key="3">
    <source>
        <dbReference type="Proteomes" id="UP001187192"/>
    </source>
</evidence>
<reference evidence="2" key="1">
    <citation type="submission" date="2023-07" db="EMBL/GenBank/DDBJ databases">
        <title>draft genome sequence of fig (Ficus carica).</title>
        <authorList>
            <person name="Takahashi T."/>
            <person name="Nishimura K."/>
        </authorList>
    </citation>
    <scope>NUCLEOTIDE SEQUENCE</scope>
</reference>
<evidence type="ECO:0000313" key="2">
    <source>
        <dbReference type="EMBL" id="GMN48035.1"/>
    </source>
</evidence>
<protein>
    <submittedName>
        <fullName evidence="2">Uncharacterized protein</fullName>
    </submittedName>
</protein>
<name>A0AA88A958_FICCA</name>
<comment type="caution">
    <text evidence="2">The sequence shown here is derived from an EMBL/GenBank/DDBJ whole genome shotgun (WGS) entry which is preliminary data.</text>
</comment>
<sequence length="95" mass="10714">MNERRVLDANVHASSVQQRKGASGRPDETANGTEGRSGGAVEERSPSRIPYRKGERNVRTWWRAQRAKGGATDRRDTLSSARPEDNRSHSWRLDL</sequence>